<feature type="domain" description="Methyl-accepting transducer" evidence="4">
    <location>
        <begin position="196"/>
        <end position="423"/>
    </location>
</feature>
<dbReference type="GO" id="GO:0016020">
    <property type="term" value="C:membrane"/>
    <property type="evidence" value="ECO:0007669"/>
    <property type="project" value="InterPro"/>
</dbReference>
<reference evidence="5 6" key="1">
    <citation type="submission" date="2020-08" db="EMBL/GenBank/DDBJ databases">
        <title>Genomic Encyclopedia of Type Strains, Phase IV (KMG-IV): sequencing the most valuable type-strain genomes for metagenomic binning, comparative biology and taxonomic classification.</title>
        <authorList>
            <person name="Goeker M."/>
        </authorList>
    </citation>
    <scope>NUCLEOTIDE SEQUENCE [LARGE SCALE GENOMIC DNA]</scope>
    <source>
        <strain evidence="5 6">DSM 5391</strain>
    </source>
</reference>
<accession>A0A7X0HVV8</accession>
<dbReference type="InterPro" id="IPR044398">
    <property type="entry name" value="Globin-sensor_dom"/>
</dbReference>
<evidence type="ECO:0000259" key="4">
    <source>
        <dbReference type="PROSITE" id="PS50111"/>
    </source>
</evidence>
<dbReference type="Pfam" id="PF11563">
    <property type="entry name" value="Protoglobin"/>
    <property type="match status" value="1"/>
</dbReference>
<comment type="caution">
    <text evidence="5">The sequence shown here is derived from an EMBL/GenBank/DDBJ whole genome shotgun (WGS) entry which is preliminary data.</text>
</comment>
<evidence type="ECO:0000313" key="6">
    <source>
        <dbReference type="Proteomes" id="UP000531594"/>
    </source>
</evidence>
<evidence type="ECO:0000313" key="5">
    <source>
        <dbReference type="EMBL" id="MBB6447818.1"/>
    </source>
</evidence>
<dbReference type="Proteomes" id="UP000531594">
    <property type="component" value="Unassembled WGS sequence"/>
</dbReference>
<dbReference type="AlphaFoldDB" id="A0A7X0HVV8"/>
<proteinExistence type="predicted"/>
<dbReference type="PANTHER" id="PTHR32089">
    <property type="entry name" value="METHYL-ACCEPTING CHEMOTAXIS PROTEIN MCPB"/>
    <property type="match status" value="1"/>
</dbReference>
<dbReference type="EMBL" id="JACHGK010000030">
    <property type="protein sequence ID" value="MBB6447818.1"/>
    <property type="molecule type" value="Genomic_DNA"/>
</dbReference>
<gene>
    <name evidence="5" type="ORF">HNR53_004528</name>
</gene>
<dbReference type="GO" id="GO:0020037">
    <property type="term" value="F:heme binding"/>
    <property type="evidence" value="ECO:0007669"/>
    <property type="project" value="InterPro"/>
</dbReference>
<dbReference type="GO" id="GO:0019825">
    <property type="term" value="F:oxygen binding"/>
    <property type="evidence" value="ECO:0007669"/>
    <property type="project" value="InterPro"/>
</dbReference>
<evidence type="ECO:0000256" key="1">
    <source>
        <dbReference type="ARBA" id="ARBA00023224"/>
    </source>
</evidence>
<dbReference type="InterPro" id="IPR009050">
    <property type="entry name" value="Globin-like_sf"/>
</dbReference>
<keyword evidence="6" id="KW-1185">Reference proteome</keyword>
<evidence type="ECO:0000256" key="3">
    <source>
        <dbReference type="SAM" id="Coils"/>
    </source>
</evidence>
<dbReference type="SMART" id="SM00283">
    <property type="entry name" value="MA"/>
    <property type="match status" value="1"/>
</dbReference>
<dbReference type="Gene3D" id="1.10.490.10">
    <property type="entry name" value="Globins"/>
    <property type="match status" value="1"/>
</dbReference>
<dbReference type="SUPFAM" id="SSF46458">
    <property type="entry name" value="Globin-like"/>
    <property type="match status" value="1"/>
</dbReference>
<sequence length="429" mass="48303">MFFKKQKQEISIWDSAKGKGKITVSHAKDLDMQLKMTGLTEKDLSVMLALQPFFIDKIDLIVTHFYANLAQEPLLISIIQKHSSTDHLKQTLKQHLLEMFSGKIDAHFLEKREKIAVTHVRIKLPTKWYMIAFEILLLSIISVIEENIESKSDCLTAIKAVTKMLNFEQQLVLEAYEEASNQMNQTMEEEKRSIREQVTNASQNLAAISEETDAAFQQLHNQSNEIVSLANTGTELSTLAEERAQKGKEQLDHQAINLANIRRSVNDISNDVQVLLDISNQTRKIVEIVTSIADQTNLLSLNAAIEAARAGEHGRGFSIVADEVRKLSEETKNTVTNVSSLTFNTNTQIEKLKESLEKIKTAVGNENSTMEETEAHFQQILQAMDETKIQNKKIEQELISFVRITNELGSAFKEVAVSATNLSSISQDM</sequence>
<dbReference type="InterPro" id="IPR012292">
    <property type="entry name" value="Globin/Proto"/>
</dbReference>
<name>A0A7X0HVV8_9BACI</name>
<keyword evidence="3" id="KW-0175">Coiled coil</keyword>
<dbReference type="PANTHER" id="PTHR32089:SF118">
    <property type="entry name" value="HEME-BASED AEROTACTIC TRANSDUCER HEMAT"/>
    <property type="match status" value="1"/>
</dbReference>
<dbReference type="CDD" id="cd01068">
    <property type="entry name" value="globin_sensor"/>
    <property type="match status" value="1"/>
</dbReference>
<dbReference type="SUPFAM" id="SSF58104">
    <property type="entry name" value="Methyl-accepting chemotaxis protein (MCP) signaling domain"/>
    <property type="match status" value="1"/>
</dbReference>
<protein>
    <submittedName>
        <fullName evidence="5">Heme-based aerotactic transducer</fullName>
    </submittedName>
</protein>
<dbReference type="InterPro" id="IPR039379">
    <property type="entry name" value="Protoglobin_sensor_dom"/>
</dbReference>
<keyword evidence="1 2" id="KW-0807">Transducer</keyword>
<dbReference type="GO" id="GO:0007165">
    <property type="term" value="P:signal transduction"/>
    <property type="evidence" value="ECO:0007669"/>
    <property type="project" value="UniProtKB-KW"/>
</dbReference>
<dbReference type="Pfam" id="PF00015">
    <property type="entry name" value="MCPsignal"/>
    <property type="match status" value="1"/>
</dbReference>
<feature type="coiled-coil region" evidence="3">
    <location>
        <begin position="173"/>
        <end position="211"/>
    </location>
</feature>
<dbReference type="InterPro" id="IPR004089">
    <property type="entry name" value="MCPsignal_dom"/>
</dbReference>
<dbReference type="Gene3D" id="1.10.287.950">
    <property type="entry name" value="Methyl-accepting chemotaxis protein"/>
    <property type="match status" value="1"/>
</dbReference>
<organism evidence="5 6">
    <name type="scientific">Bacillus benzoevorans</name>
    <dbReference type="NCBI Taxonomy" id="1456"/>
    <lineage>
        <taxon>Bacteria</taxon>
        <taxon>Bacillati</taxon>
        <taxon>Bacillota</taxon>
        <taxon>Bacilli</taxon>
        <taxon>Bacillales</taxon>
        <taxon>Bacillaceae</taxon>
        <taxon>Bacillus</taxon>
    </lineage>
</organism>
<evidence type="ECO:0000256" key="2">
    <source>
        <dbReference type="PROSITE-ProRule" id="PRU00284"/>
    </source>
</evidence>
<dbReference type="PROSITE" id="PS50111">
    <property type="entry name" value="CHEMOTAXIS_TRANSDUC_2"/>
    <property type="match status" value="1"/>
</dbReference>